<name>A0A167C0V8_COLIC</name>
<sequence>LAFLSFLLPPIPLISLRQSTVHQQLNPSSTNLIRSGSSSHSLQVPGLVRSLDRCISIPSLSKTKNSSALIDSTRHPKPTSTMKFFYPLALALAAVVAAQDDDCDAAPIVEACLSSETAKVKDCDSLDYDCLCAAYQAVATCYNNCPKDSRASSAQNEVTIYCQQASLYGSAAQRKTQTVASATGSATNAVASNSATATATRTTTDEAASTSSSSAATGTPNMGVGQLARNTGGVLLAVAGVVAAVL</sequence>
<evidence type="ECO:0000256" key="1">
    <source>
        <dbReference type="SAM" id="MobiDB-lite"/>
    </source>
</evidence>
<evidence type="ECO:0000313" key="3">
    <source>
        <dbReference type="Proteomes" id="UP000076584"/>
    </source>
</evidence>
<protein>
    <submittedName>
        <fullName evidence="2">Gpi anchored serine-threonine rich protein</fullName>
    </submittedName>
</protein>
<dbReference type="AlphaFoldDB" id="A0A167C0V8"/>
<dbReference type="Proteomes" id="UP000076584">
    <property type="component" value="Unassembled WGS sequence"/>
</dbReference>
<accession>A0A167C0V8</accession>
<dbReference type="STRING" id="1573173.A0A167C0V8"/>
<dbReference type="EMBL" id="LFIW01001525">
    <property type="protein sequence ID" value="KZL81984.1"/>
    <property type="molecule type" value="Genomic_DNA"/>
</dbReference>
<keyword evidence="3" id="KW-1185">Reference proteome</keyword>
<gene>
    <name evidence="2" type="ORF">CI238_13231</name>
</gene>
<feature type="region of interest" description="Disordered" evidence="1">
    <location>
        <begin position="193"/>
        <end position="221"/>
    </location>
</feature>
<feature type="compositionally biased region" description="Low complexity" evidence="1">
    <location>
        <begin position="193"/>
        <end position="219"/>
    </location>
</feature>
<organism evidence="2 3">
    <name type="scientific">Colletotrichum incanum</name>
    <name type="common">Soybean anthracnose fungus</name>
    <dbReference type="NCBI Taxonomy" id="1573173"/>
    <lineage>
        <taxon>Eukaryota</taxon>
        <taxon>Fungi</taxon>
        <taxon>Dikarya</taxon>
        <taxon>Ascomycota</taxon>
        <taxon>Pezizomycotina</taxon>
        <taxon>Sordariomycetes</taxon>
        <taxon>Hypocreomycetidae</taxon>
        <taxon>Glomerellales</taxon>
        <taxon>Glomerellaceae</taxon>
        <taxon>Colletotrichum</taxon>
        <taxon>Colletotrichum spaethianum species complex</taxon>
    </lineage>
</organism>
<reference evidence="2 3" key="1">
    <citation type="submission" date="2015-06" db="EMBL/GenBank/DDBJ databases">
        <title>Survival trade-offs in plant roots during colonization by closely related pathogenic and mutualistic fungi.</title>
        <authorList>
            <person name="Hacquard S."/>
            <person name="Kracher B."/>
            <person name="Hiruma K."/>
            <person name="Weinman A."/>
            <person name="Muench P."/>
            <person name="Garrido Oter R."/>
            <person name="Ver Loren van Themaat E."/>
            <person name="Dallerey J.-F."/>
            <person name="Damm U."/>
            <person name="Henrissat B."/>
            <person name="Lespinet O."/>
            <person name="Thon M."/>
            <person name="Kemen E."/>
            <person name="McHardy A.C."/>
            <person name="Schulze-Lefert P."/>
            <person name="O'Connell R.J."/>
        </authorList>
    </citation>
    <scope>NUCLEOTIDE SEQUENCE [LARGE SCALE GENOMIC DNA]</scope>
    <source>
        <strain evidence="2 3">MAFF 238704</strain>
    </source>
</reference>
<comment type="caution">
    <text evidence="2">The sequence shown here is derived from an EMBL/GenBank/DDBJ whole genome shotgun (WGS) entry which is preliminary data.</text>
</comment>
<feature type="non-terminal residue" evidence="2">
    <location>
        <position position="1"/>
    </location>
</feature>
<evidence type="ECO:0000313" key="2">
    <source>
        <dbReference type="EMBL" id="KZL81984.1"/>
    </source>
</evidence>
<proteinExistence type="predicted"/>